<gene>
    <name evidence="1" type="primary">Necator_chrX.g25516</name>
    <name evidence="1" type="ORF">RB195_025350</name>
</gene>
<keyword evidence="2" id="KW-1185">Reference proteome</keyword>
<evidence type="ECO:0000313" key="1">
    <source>
        <dbReference type="EMBL" id="KAK6765391.1"/>
    </source>
</evidence>
<sequence>MELLSDYAVGKNIAGCNDSSRQLSQVRRICRSFLYCGFLQIAPDDVVANVEIATVKKFKFSLRFFT</sequence>
<organism evidence="1 2">
    <name type="scientific">Necator americanus</name>
    <name type="common">Human hookworm</name>
    <dbReference type="NCBI Taxonomy" id="51031"/>
    <lineage>
        <taxon>Eukaryota</taxon>
        <taxon>Metazoa</taxon>
        <taxon>Ecdysozoa</taxon>
        <taxon>Nematoda</taxon>
        <taxon>Chromadorea</taxon>
        <taxon>Rhabditida</taxon>
        <taxon>Rhabditina</taxon>
        <taxon>Rhabditomorpha</taxon>
        <taxon>Strongyloidea</taxon>
        <taxon>Ancylostomatidae</taxon>
        <taxon>Bunostominae</taxon>
        <taxon>Necator</taxon>
    </lineage>
</organism>
<dbReference type="EMBL" id="JAVFWL010000006">
    <property type="protein sequence ID" value="KAK6765391.1"/>
    <property type="molecule type" value="Genomic_DNA"/>
</dbReference>
<accession>A0ABR1EU63</accession>
<reference evidence="1 2" key="1">
    <citation type="submission" date="2023-08" db="EMBL/GenBank/DDBJ databases">
        <title>A Necator americanus chromosomal reference genome.</title>
        <authorList>
            <person name="Ilik V."/>
            <person name="Petrzelkova K.J."/>
            <person name="Pardy F."/>
            <person name="Fuh T."/>
            <person name="Niatou-Singa F.S."/>
            <person name="Gouil Q."/>
            <person name="Baker L."/>
            <person name="Ritchie M.E."/>
            <person name="Jex A.R."/>
            <person name="Gazzola D."/>
            <person name="Li H."/>
            <person name="Toshio Fujiwara R."/>
            <person name="Zhan B."/>
            <person name="Aroian R.V."/>
            <person name="Pafco B."/>
            <person name="Schwarz E.M."/>
        </authorList>
    </citation>
    <scope>NUCLEOTIDE SEQUENCE [LARGE SCALE GENOMIC DNA]</scope>
    <source>
        <strain evidence="1 2">Aroian</strain>
        <tissue evidence="1">Whole animal</tissue>
    </source>
</reference>
<protein>
    <submittedName>
        <fullName evidence="1">Uncharacterized protein</fullName>
    </submittedName>
</protein>
<proteinExistence type="predicted"/>
<comment type="caution">
    <text evidence="1">The sequence shown here is derived from an EMBL/GenBank/DDBJ whole genome shotgun (WGS) entry which is preliminary data.</text>
</comment>
<evidence type="ECO:0000313" key="2">
    <source>
        <dbReference type="Proteomes" id="UP001303046"/>
    </source>
</evidence>
<dbReference type="Proteomes" id="UP001303046">
    <property type="component" value="Unassembled WGS sequence"/>
</dbReference>
<name>A0ABR1EU63_NECAM</name>